<evidence type="ECO:0000313" key="3">
    <source>
        <dbReference type="Proteomes" id="UP000062963"/>
    </source>
</evidence>
<feature type="compositionally biased region" description="Basic residues" evidence="1">
    <location>
        <begin position="80"/>
        <end position="98"/>
    </location>
</feature>
<feature type="region of interest" description="Disordered" evidence="1">
    <location>
        <begin position="73"/>
        <end position="98"/>
    </location>
</feature>
<dbReference type="OrthoDB" id="389569at2"/>
<dbReference type="RefSeq" id="WP_053391047.1">
    <property type="nucleotide sequence ID" value="NZ_CP010899.1"/>
</dbReference>
<gene>
    <name evidence="2" type="ORF">SKUN_00991</name>
</gene>
<organism evidence="2 3">
    <name type="scientific">Spiroplasma kunkelii CR2-3x</name>
    <dbReference type="NCBI Taxonomy" id="273035"/>
    <lineage>
        <taxon>Bacteria</taxon>
        <taxon>Bacillati</taxon>
        <taxon>Mycoplasmatota</taxon>
        <taxon>Mollicutes</taxon>
        <taxon>Entomoplasmatales</taxon>
        <taxon>Spiroplasmataceae</taxon>
        <taxon>Spiroplasma</taxon>
    </lineage>
</organism>
<evidence type="ECO:0000256" key="1">
    <source>
        <dbReference type="SAM" id="MobiDB-lite"/>
    </source>
</evidence>
<protein>
    <submittedName>
        <fullName evidence="2">Uncharacterized protein</fullName>
    </submittedName>
</protein>
<evidence type="ECO:0000313" key="2">
    <source>
        <dbReference type="EMBL" id="ALA97877.1"/>
    </source>
</evidence>
<sequence length="168" mass="19924">MLNKLNLDPKALKKFKFLNSLKLNFLSIERILKAKTELTFAQKETILNLMRQQYNIKIKTNYNARPIGQTQQLKQGLSLKKNKKDTKKHSQQRTLKNKKQQEITNIYQKWPSFSQGNLLELTKQRINLLRNASNNYNRMGQGVVKWRNAYYSMFGVNQKNLVKRHKNL</sequence>
<keyword evidence="3" id="KW-1185">Reference proteome</keyword>
<proteinExistence type="predicted"/>
<accession>A0A0K2JHI2</accession>
<reference evidence="2 3" key="1">
    <citation type="journal article" date="2015" name="Genome Announc.">
        <title>Complete Genome Sequence of Spiroplasma kunkelii Strain CR2-3x, Causal Agent of Corn Stunt Disease in Zea mays L.</title>
        <authorList>
            <person name="Davis R.E."/>
            <person name="Shao J."/>
            <person name="Dally E.L."/>
            <person name="Zhao Y."/>
            <person name="Gasparich G.E."/>
            <person name="Gaynor B.J."/>
            <person name="Athey J.C."/>
            <person name="Harrison N.A."/>
            <person name="Donofrio N."/>
        </authorList>
    </citation>
    <scope>NUCLEOTIDE SEQUENCE [LARGE SCALE GENOMIC DNA]</scope>
    <source>
        <strain evidence="2 3">CR2-3x</strain>
    </source>
</reference>
<dbReference type="KEGG" id="skn:SKUN_00991"/>
<dbReference type="EMBL" id="CP010899">
    <property type="protein sequence ID" value="ALA97877.1"/>
    <property type="molecule type" value="Genomic_DNA"/>
</dbReference>
<name>A0A0K2JHI2_SPIKU</name>
<dbReference type="PATRIC" id="fig|273035.7.peg.1220"/>
<dbReference type="Proteomes" id="UP000062963">
    <property type="component" value="Chromosome"/>
</dbReference>
<dbReference type="AlphaFoldDB" id="A0A0K2JHI2"/>